<dbReference type="PRINTS" id="PR00344">
    <property type="entry name" value="BCTRLSENSOR"/>
</dbReference>
<dbReference type="InterPro" id="IPR036890">
    <property type="entry name" value="HATPase_C_sf"/>
</dbReference>
<evidence type="ECO:0000256" key="4">
    <source>
        <dbReference type="PROSITE-ProRule" id="PRU00169"/>
    </source>
</evidence>
<dbReference type="InterPro" id="IPR003661">
    <property type="entry name" value="HisK_dim/P_dom"/>
</dbReference>
<keyword evidence="11" id="KW-1185">Reference proteome</keyword>
<feature type="domain" description="Response regulatory" evidence="7">
    <location>
        <begin position="566"/>
        <end position="678"/>
    </location>
</feature>
<feature type="modified residue" description="4-aspartylphosphate" evidence="4">
    <location>
        <position position="616"/>
    </location>
</feature>
<dbReference type="InterPro" id="IPR000700">
    <property type="entry name" value="PAS-assoc_C"/>
</dbReference>
<sequence>MPQAIVVAADAETDTCLAQRGAMLLAGLDLLNQGVTVFDADLRLVACNQRFLQLLDFPAALGQVGTPFEAFIRYNAERGEYGPGDAQQQVAERVALARRFEPHDTERMRPDGSVLRVRGEPLPGGGFISLYTDKTEQQAYERLLQQQKQDLEWHVGARTAELEAANRQLREADAANAQITAALRRSEERLRLITDTIPALIAYFDKDHIYRYANRGYADWFGRRNEHIVGRHIEAALGSKFYAAVVGYVNEALSGKQITYEYSMDKDDGSTIFARSTLVPEIAADGQVLGCFVLSFDITEQTQTQAALVQAQKMEAVGQLSGGMAHDFNNMLTVVIGNLAELQSRHQHDAAVRDYLDPALQAAERGVALVHRLLTFARQQPLAPRAVNIASLFQDMLQLIRRSLPENIAVSTQLPVEALHALADPHQLESAILNLVLNARDAMGEGGQLTLAASRITLTERDSELHLQPGNYVRLEVRDSGSGMSQEVQLRVFEPFFTTKRFGSGSGLGLAMVYGFARQSGGAVQVASAPGQGTVFSLYLPLTQPEAALTGRLNFSGKAGGRERPLVLLVEDDPDVRRVVRLQLTGLGFPVLEAESGDEAAVMVASIDDIGLLLTDIVMPGQLDGRALAQRARQLRPKMRIVLMSGYDEAGRGAAANFPKLEKPFTPAQLAALLDEVMLCPPQP</sequence>
<dbReference type="Pfam" id="PF00072">
    <property type="entry name" value="Response_reg"/>
    <property type="match status" value="1"/>
</dbReference>
<evidence type="ECO:0000256" key="3">
    <source>
        <dbReference type="ARBA" id="ARBA00022553"/>
    </source>
</evidence>
<dbReference type="SUPFAM" id="SSF55785">
    <property type="entry name" value="PYP-like sensor domain (PAS domain)"/>
    <property type="match status" value="2"/>
</dbReference>
<dbReference type="RefSeq" id="WP_386092357.1">
    <property type="nucleotide sequence ID" value="NZ_JBHRXN010000031.1"/>
</dbReference>
<dbReference type="PROSITE" id="PS50110">
    <property type="entry name" value="RESPONSE_REGULATORY"/>
    <property type="match status" value="1"/>
</dbReference>
<dbReference type="SMART" id="SM00388">
    <property type="entry name" value="HisKA"/>
    <property type="match status" value="1"/>
</dbReference>
<comment type="caution">
    <text evidence="10">The sequence shown here is derived from an EMBL/GenBank/DDBJ whole genome shotgun (WGS) entry which is preliminary data.</text>
</comment>
<dbReference type="Pfam" id="PF12860">
    <property type="entry name" value="PAS_7"/>
    <property type="match status" value="1"/>
</dbReference>
<protein>
    <recommendedName>
        <fullName evidence="2">histidine kinase</fullName>
        <ecNumber evidence="2">2.7.13.3</ecNumber>
    </recommendedName>
</protein>
<evidence type="ECO:0000313" key="10">
    <source>
        <dbReference type="EMBL" id="MFC3533030.1"/>
    </source>
</evidence>
<feature type="coiled-coil region" evidence="5">
    <location>
        <begin position="162"/>
        <end position="189"/>
    </location>
</feature>
<dbReference type="PANTHER" id="PTHR43065:SF42">
    <property type="entry name" value="TWO-COMPONENT SENSOR PPRA"/>
    <property type="match status" value="1"/>
</dbReference>
<dbReference type="SUPFAM" id="SSF55874">
    <property type="entry name" value="ATPase domain of HSP90 chaperone/DNA topoisomerase II/histidine kinase"/>
    <property type="match status" value="1"/>
</dbReference>
<dbReference type="Gene3D" id="1.10.287.130">
    <property type="match status" value="1"/>
</dbReference>
<dbReference type="InterPro" id="IPR011006">
    <property type="entry name" value="CheY-like_superfamily"/>
</dbReference>
<dbReference type="InterPro" id="IPR035965">
    <property type="entry name" value="PAS-like_dom_sf"/>
</dbReference>
<dbReference type="Pfam" id="PF00512">
    <property type="entry name" value="HisKA"/>
    <property type="match status" value="1"/>
</dbReference>
<keyword evidence="5" id="KW-0175">Coiled coil</keyword>
<dbReference type="SUPFAM" id="SSF52172">
    <property type="entry name" value="CheY-like"/>
    <property type="match status" value="1"/>
</dbReference>
<evidence type="ECO:0000256" key="2">
    <source>
        <dbReference type="ARBA" id="ARBA00012438"/>
    </source>
</evidence>
<reference evidence="11" key="1">
    <citation type="journal article" date="2019" name="Int. J. Syst. Evol. Microbiol.">
        <title>The Global Catalogue of Microorganisms (GCM) 10K type strain sequencing project: providing services to taxonomists for standard genome sequencing and annotation.</title>
        <authorList>
            <consortium name="The Broad Institute Genomics Platform"/>
            <consortium name="The Broad Institute Genome Sequencing Center for Infectious Disease"/>
            <person name="Wu L."/>
            <person name="Ma J."/>
        </authorList>
    </citation>
    <scope>NUCLEOTIDE SEQUENCE [LARGE SCALE GENOMIC DNA]</scope>
    <source>
        <strain evidence="11">KCTC 42742</strain>
    </source>
</reference>
<dbReference type="PROSITE" id="PS50113">
    <property type="entry name" value="PAC"/>
    <property type="match status" value="1"/>
</dbReference>
<gene>
    <name evidence="10" type="ORF">ACFOLG_12675</name>
</gene>
<dbReference type="PANTHER" id="PTHR43065">
    <property type="entry name" value="SENSOR HISTIDINE KINASE"/>
    <property type="match status" value="1"/>
</dbReference>
<dbReference type="Gene3D" id="3.40.50.2300">
    <property type="match status" value="1"/>
</dbReference>
<dbReference type="PROSITE" id="PS50112">
    <property type="entry name" value="PAS"/>
    <property type="match status" value="1"/>
</dbReference>
<evidence type="ECO:0000313" key="11">
    <source>
        <dbReference type="Proteomes" id="UP001595741"/>
    </source>
</evidence>
<dbReference type="Proteomes" id="UP001595741">
    <property type="component" value="Unassembled WGS sequence"/>
</dbReference>
<evidence type="ECO:0000259" key="8">
    <source>
        <dbReference type="PROSITE" id="PS50112"/>
    </source>
</evidence>
<feature type="domain" description="PAC" evidence="9">
    <location>
        <begin position="258"/>
        <end position="310"/>
    </location>
</feature>
<name>A0ABV7RFT7_9NEIS</name>
<dbReference type="CDD" id="cd00082">
    <property type="entry name" value="HisKA"/>
    <property type="match status" value="1"/>
</dbReference>
<dbReference type="Pfam" id="PF02518">
    <property type="entry name" value="HATPase_c"/>
    <property type="match status" value="1"/>
</dbReference>
<evidence type="ECO:0000259" key="7">
    <source>
        <dbReference type="PROSITE" id="PS50110"/>
    </source>
</evidence>
<dbReference type="InterPro" id="IPR001789">
    <property type="entry name" value="Sig_transdc_resp-reg_receiver"/>
</dbReference>
<dbReference type="InterPro" id="IPR036097">
    <property type="entry name" value="HisK_dim/P_sf"/>
</dbReference>
<dbReference type="InterPro" id="IPR000014">
    <property type="entry name" value="PAS"/>
</dbReference>
<dbReference type="Gene3D" id="3.30.565.10">
    <property type="entry name" value="Histidine kinase-like ATPase, C-terminal domain"/>
    <property type="match status" value="1"/>
</dbReference>
<evidence type="ECO:0000259" key="9">
    <source>
        <dbReference type="PROSITE" id="PS50113"/>
    </source>
</evidence>
<evidence type="ECO:0000259" key="6">
    <source>
        <dbReference type="PROSITE" id="PS50109"/>
    </source>
</evidence>
<dbReference type="CDD" id="cd00130">
    <property type="entry name" value="PAS"/>
    <property type="match status" value="1"/>
</dbReference>
<dbReference type="SMART" id="SM00091">
    <property type="entry name" value="PAS"/>
    <property type="match status" value="2"/>
</dbReference>
<dbReference type="SMART" id="SM00448">
    <property type="entry name" value="REC"/>
    <property type="match status" value="1"/>
</dbReference>
<dbReference type="Pfam" id="PF08448">
    <property type="entry name" value="PAS_4"/>
    <property type="match status" value="1"/>
</dbReference>
<keyword evidence="3 4" id="KW-0597">Phosphoprotein</keyword>
<evidence type="ECO:0000256" key="1">
    <source>
        <dbReference type="ARBA" id="ARBA00000085"/>
    </source>
</evidence>
<dbReference type="SMART" id="SM00387">
    <property type="entry name" value="HATPase_c"/>
    <property type="match status" value="1"/>
</dbReference>
<dbReference type="NCBIfam" id="TIGR00229">
    <property type="entry name" value="sensory_box"/>
    <property type="match status" value="1"/>
</dbReference>
<feature type="domain" description="PAS" evidence="8">
    <location>
        <begin position="186"/>
        <end position="256"/>
    </location>
</feature>
<dbReference type="SUPFAM" id="SSF47384">
    <property type="entry name" value="Homodimeric domain of signal transducing histidine kinase"/>
    <property type="match status" value="1"/>
</dbReference>
<dbReference type="InterPro" id="IPR013656">
    <property type="entry name" value="PAS_4"/>
</dbReference>
<comment type="catalytic activity">
    <reaction evidence="1">
        <text>ATP + protein L-histidine = ADP + protein N-phospho-L-histidine.</text>
        <dbReference type="EC" id="2.7.13.3"/>
    </reaction>
</comment>
<organism evidence="10 11">
    <name type="scientific">Vogesella facilis</name>
    <dbReference type="NCBI Taxonomy" id="1655232"/>
    <lineage>
        <taxon>Bacteria</taxon>
        <taxon>Pseudomonadati</taxon>
        <taxon>Pseudomonadota</taxon>
        <taxon>Betaproteobacteria</taxon>
        <taxon>Neisseriales</taxon>
        <taxon>Chromobacteriaceae</taxon>
        <taxon>Vogesella</taxon>
    </lineage>
</organism>
<dbReference type="EMBL" id="JBHRXN010000031">
    <property type="protein sequence ID" value="MFC3533030.1"/>
    <property type="molecule type" value="Genomic_DNA"/>
</dbReference>
<proteinExistence type="predicted"/>
<dbReference type="PROSITE" id="PS50109">
    <property type="entry name" value="HIS_KIN"/>
    <property type="match status" value="1"/>
</dbReference>
<dbReference type="InterPro" id="IPR005467">
    <property type="entry name" value="His_kinase_dom"/>
</dbReference>
<dbReference type="InterPro" id="IPR004358">
    <property type="entry name" value="Sig_transdc_His_kin-like_C"/>
</dbReference>
<dbReference type="Gene3D" id="3.30.450.20">
    <property type="entry name" value="PAS domain"/>
    <property type="match status" value="2"/>
</dbReference>
<dbReference type="EC" id="2.7.13.3" evidence="2"/>
<dbReference type="InterPro" id="IPR003594">
    <property type="entry name" value="HATPase_dom"/>
</dbReference>
<evidence type="ECO:0000256" key="5">
    <source>
        <dbReference type="SAM" id="Coils"/>
    </source>
</evidence>
<feature type="domain" description="Histidine kinase" evidence="6">
    <location>
        <begin position="323"/>
        <end position="544"/>
    </location>
</feature>
<accession>A0ABV7RFT7</accession>